<dbReference type="InterPro" id="IPR000172">
    <property type="entry name" value="GMC_OxRdtase_N"/>
</dbReference>
<evidence type="ECO:0000259" key="7">
    <source>
        <dbReference type="PROSITE" id="PS00624"/>
    </source>
</evidence>
<dbReference type="InterPro" id="IPR036188">
    <property type="entry name" value="FAD/NAD-bd_sf"/>
</dbReference>
<dbReference type="Pfam" id="PF00732">
    <property type="entry name" value="GMC_oxred_N"/>
    <property type="match status" value="2"/>
</dbReference>
<dbReference type="Proteomes" id="UP001652621">
    <property type="component" value="Unplaced"/>
</dbReference>
<name>A0ABM3UYA0_MUSDO</name>
<dbReference type="GeneID" id="101898793"/>
<feature type="domain" description="Glucose-methanol-choline oxidoreductase N-terminal" evidence="7">
    <location>
        <begin position="315"/>
        <end position="329"/>
    </location>
</feature>
<dbReference type="Gene3D" id="3.30.560.10">
    <property type="entry name" value="Glucose Oxidase, domain 3"/>
    <property type="match status" value="2"/>
</dbReference>
<keyword evidence="4 5" id="KW-0274">FAD</keyword>
<protein>
    <submittedName>
        <fullName evidence="9">Uncharacterized protein LOC101898793</fullName>
    </submittedName>
</protein>
<feature type="domain" description="Glucose-methanol-choline oxidoreductase N-terminal" evidence="6">
    <location>
        <begin position="141"/>
        <end position="164"/>
    </location>
</feature>
<evidence type="ECO:0000256" key="4">
    <source>
        <dbReference type="ARBA" id="ARBA00022827"/>
    </source>
</evidence>
<dbReference type="InterPro" id="IPR007867">
    <property type="entry name" value="GMC_OxRtase_C"/>
</dbReference>
<feature type="domain" description="Glucose-methanol-choline oxidoreductase N-terminal" evidence="7">
    <location>
        <begin position="938"/>
        <end position="952"/>
    </location>
</feature>
<reference evidence="9" key="1">
    <citation type="submission" date="2025-08" db="UniProtKB">
        <authorList>
            <consortium name="RefSeq"/>
        </authorList>
    </citation>
    <scope>IDENTIFICATION</scope>
    <source>
        <strain evidence="9">Aabys</strain>
        <tissue evidence="9">Whole body</tissue>
    </source>
</reference>
<dbReference type="PANTHER" id="PTHR11552:SF147">
    <property type="entry name" value="CHOLINE DEHYDROGENASE, MITOCHONDRIAL"/>
    <property type="match status" value="1"/>
</dbReference>
<evidence type="ECO:0000256" key="1">
    <source>
        <dbReference type="ARBA" id="ARBA00001974"/>
    </source>
</evidence>
<evidence type="ECO:0000259" key="6">
    <source>
        <dbReference type="PROSITE" id="PS00623"/>
    </source>
</evidence>
<evidence type="ECO:0000256" key="2">
    <source>
        <dbReference type="ARBA" id="ARBA00010790"/>
    </source>
</evidence>
<evidence type="ECO:0000313" key="8">
    <source>
        <dbReference type="Proteomes" id="UP001652621"/>
    </source>
</evidence>
<dbReference type="RefSeq" id="XP_058978508.1">
    <property type="nucleotide sequence ID" value="XM_059122525.1"/>
</dbReference>
<accession>A0ABM3UYA0</accession>
<comment type="similarity">
    <text evidence="2 5">Belongs to the GMC oxidoreductase family.</text>
</comment>
<organism evidence="8 9">
    <name type="scientific">Musca domestica</name>
    <name type="common">House fly</name>
    <dbReference type="NCBI Taxonomy" id="7370"/>
    <lineage>
        <taxon>Eukaryota</taxon>
        <taxon>Metazoa</taxon>
        <taxon>Ecdysozoa</taxon>
        <taxon>Arthropoda</taxon>
        <taxon>Hexapoda</taxon>
        <taxon>Insecta</taxon>
        <taxon>Pterygota</taxon>
        <taxon>Neoptera</taxon>
        <taxon>Endopterygota</taxon>
        <taxon>Diptera</taxon>
        <taxon>Brachycera</taxon>
        <taxon>Muscomorpha</taxon>
        <taxon>Muscoidea</taxon>
        <taxon>Muscidae</taxon>
        <taxon>Musca</taxon>
    </lineage>
</organism>
<dbReference type="Pfam" id="PF05199">
    <property type="entry name" value="GMC_oxred_C"/>
    <property type="match status" value="2"/>
</dbReference>
<dbReference type="InterPro" id="IPR012132">
    <property type="entry name" value="GMC_OxRdtase"/>
</dbReference>
<evidence type="ECO:0000256" key="3">
    <source>
        <dbReference type="ARBA" id="ARBA00022630"/>
    </source>
</evidence>
<comment type="cofactor">
    <cofactor evidence="1">
        <name>FAD</name>
        <dbReference type="ChEBI" id="CHEBI:57692"/>
    </cofactor>
</comment>
<evidence type="ECO:0000313" key="9">
    <source>
        <dbReference type="RefSeq" id="XP_058978508.1"/>
    </source>
</evidence>
<proteinExistence type="inferred from homology"/>
<sequence>MTTGILTPFGNQCSINSVGAVNTLLSILVESILTRQCGLENEQNYPPDYAQEVVKQRSVESYDFVVIGAGTAGSVLASRLSEKPNWRILVLEAGGDPPQESEVPNIFPSLQHSNYTFNYFVEPNERACKGYKNERCYWPRGKMIGGSGAINALMYIRGNRWDYNSWLELGNTGWGFEDVWPYFKKSVRPQGSDDFPLGYVDVGEFRMYDEDILQLIYQGAQEMGQEILKRFSHDHVLGYSRMWGFVKNGQRTTSGKGHLGRVASQRPNLRVIKNAQVSKINFDPHGRRVTSVDFVLQDNMKMSARVAKEAILSAGSIDTPKLLMLSGIGPQDVLRPLNIPLIQDLNVGENLQDHAVACVFIKLDGEPVDRNFLTDSMYQYLVHKQGPLSTIGVMSINGFVKLNSSSSDDNAIPDIQIIHAIARIGDVGTLNTFLVGQSIRDDLRRYLLGVQQHQHVMVVFILLSKPKSRGNIKLKSSSYLDPPIINANYFEEPEDSATLIQGLEYITNFVNTTPFQRKNADIIQLPLEECNRLEFKSPDYWKCYLKYMSTTCYHPVGTAKMGPENDQQAVVSPRLKVRGVDNLRVVDASIMPLLTSVNTNGPTLMIGEKAADLIKEECLKLMENFIAMDYLSTECAARSAGPANTLMTLLLQTLISKFCSLSDRSHWPKDYGDDIMKNGIKDYDFVVVGSGSAGSVVAGRLSENPKWNVLLLEAGGDPPIETEFVGWHMSTQFSDWDWQYHTEPNGKACMAMEGESCHWPRGKMLGGTNCMNAMIYARGTRADFDDWRDRGNPTWGYDDVLPYFRKAEDLRSTRGDYKPGDHGVGGPMIINNYVSDNEFRETIKAGMGEMGYGTAADFTEGSWVGQIDILGTQHEGRRITTAKSHLDKNSSNLHVVRYAQVKKVNFDKKMRATGVTFVLQGKKEFTVNAKKEVILAGGALGTPQMLMLSGVGPAAHLKSLGIPVLLDLPVGQNLKDHASLPVVFQIDKSTARKPTEEELVDAMYNLIMGRYSKLLHHEATALTGFINTTSLTGPNPDIQTTNFFSLMQSPELKGYIKATGFNKQVAESILKANENTNTYITYLLHLKPFSKGHIALRSSNYLDAPLIHANYMSDQRDVDTYIRALNIYSKLPDTKAFKERETALYKIDLPACNSLTYQSDDYWRCYIRHMTTTVYHPVGTTKMGPSSDPTTVVDWRLRVHGTKGLRVVDASIMPDIVAANTNAAIIMIGEKGADMIKEDWQEGSEAHQEL</sequence>
<dbReference type="PROSITE" id="PS00623">
    <property type="entry name" value="GMC_OXRED_1"/>
    <property type="match status" value="1"/>
</dbReference>
<keyword evidence="3 5" id="KW-0285">Flavoprotein</keyword>
<keyword evidence="8" id="KW-1185">Reference proteome</keyword>
<dbReference type="Gene3D" id="3.50.50.60">
    <property type="entry name" value="FAD/NAD(P)-binding domain"/>
    <property type="match status" value="2"/>
</dbReference>
<evidence type="ECO:0000256" key="5">
    <source>
        <dbReference type="RuleBase" id="RU003968"/>
    </source>
</evidence>
<dbReference type="PROSITE" id="PS00624">
    <property type="entry name" value="GMC_OXRED_2"/>
    <property type="match status" value="2"/>
</dbReference>
<gene>
    <name evidence="9" type="primary">LOC101898793</name>
</gene>
<dbReference type="SUPFAM" id="SSF54373">
    <property type="entry name" value="FAD-linked reductases, C-terminal domain"/>
    <property type="match status" value="2"/>
</dbReference>
<dbReference type="SUPFAM" id="SSF51905">
    <property type="entry name" value="FAD/NAD(P)-binding domain"/>
    <property type="match status" value="2"/>
</dbReference>
<dbReference type="PANTHER" id="PTHR11552">
    <property type="entry name" value="GLUCOSE-METHANOL-CHOLINE GMC OXIDOREDUCTASE"/>
    <property type="match status" value="1"/>
</dbReference>